<proteinExistence type="inferred from homology"/>
<dbReference type="PROSITE" id="PS01278">
    <property type="entry name" value="MTTASE_RADICAL"/>
    <property type="match status" value="1"/>
</dbReference>
<keyword evidence="2 6" id="KW-0949">S-adenosyl-L-methionine</keyword>
<dbReference type="InterPro" id="IPR020612">
    <property type="entry name" value="Methylthiotransferase_CS"/>
</dbReference>
<keyword evidence="1 6" id="KW-0004">4Fe-4S</keyword>
<dbReference type="OrthoDB" id="358785at2157"/>
<keyword evidence="3 6" id="KW-0479">Metal-binding</keyword>
<evidence type="ECO:0000256" key="4">
    <source>
        <dbReference type="ARBA" id="ARBA00023004"/>
    </source>
</evidence>
<dbReference type="InterPro" id="IPR022946">
    <property type="entry name" value="UPF0313"/>
</dbReference>
<evidence type="ECO:0000313" key="8">
    <source>
        <dbReference type="EMBL" id="SDG19187.1"/>
    </source>
</evidence>
<dbReference type="PROSITE" id="PS51918">
    <property type="entry name" value="RADICAL_SAM"/>
    <property type="match status" value="1"/>
</dbReference>
<dbReference type="GO" id="GO:0051539">
    <property type="term" value="F:4 iron, 4 sulfur cluster binding"/>
    <property type="evidence" value="ECO:0007669"/>
    <property type="project" value="UniProtKB-KW"/>
</dbReference>
<dbReference type="InterPro" id="IPR023404">
    <property type="entry name" value="rSAM_horseshoe"/>
</dbReference>
<dbReference type="Proteomes" id="UP000199259">
    <property type="component" value="Unassembled WGS sequence"/>
</dbReference>
<dbReference type="GO" id="GO:0005506">
    <property type="term" value="F:iron ion binding"/>
    <property type="evidence" value="ECO:0007669"/>
    <property type="project" value="UniProtKB-UniRule"/>
</dbReference>
<protein>
    <submittedName>
        <fullName evidence="8">Uncharacterized radical SAM protein YgiQ</fullName>
    </submittedName>
</protein>
<sequence length="622" mass="70944">MKQKRNKNGKNNKKADTSKFLPMSIEEAKKKGWDELDVIIVTGDAYVDHPGFGTSIIGRVLEDAGYRVGVIAQPKWDDVEDFKKLGKPRLFFAISAGNTDSMVSNYTPSKRLRHDDAYSPGNKAGLRPNRATIVYSNRLKEAYPDTPRIIGGIEASLRRFAQYDYWSDKVRQSILADAPANLIVYGMGELQILEIADRLNKEVPISDITDIDGTVWKMDIKTWKEKKDELLVNRIEIPPYVEVSKNKELYASTFKTVYQEQNHIKGHDIIQVHPKTVIIQNKPMRPLTTKELDHVYELPFTRETHPSYDEPVPALDMVRFSINTHRGCFGACSFCAIALHQGRMIRSRSMESILREAEGFTEIKGFKGTINGLGGPSANMYGMDCKNWEDKGVCKDKICIYPKACPSLNTSHKKLIELMRRLREIPGIKKVFVGYGVRYDLALLDEEYMEELCAHHVSGQLKVAPEHYCNKVTDAMKKPDREVFEKFEEKFKEINEKLGKDQYLVAFLMSSHPGCTLNDMIETAEYIRDTGRYTKQVQDFTPTPMTAATCMFHTGIDPFTGKKIYVATSQKDKSIQRAMLHYREPGNYNLVYEGLKRADRLDLVGNSWNCLISRKKGGKRGW</sequence>
<evidence type="ECO:0000256" key="5">
    <source>
        <dbReference type="ARBA" id="ARBA00023014"/>
    </source>
</evidence>
<dbReference type="InterPro" id="IPR024560">
    <property type="entry name" value="UPF0313_C"/>
</dbReference>
<comment type="caution">
    <text evidence="8">The sequence shown here is derived from an EMBL/GenBank/DDBJ whole genome shotgun (WGS) entry which is preliminary data.</text>
</comment>
<reference evidence="8 9" key="1">
    <citation type="submission" date="2016-10" db="EMBL/GenBank/DDBJ databases">
        <authorList>
            <person name="Varghese N."/>
            <person name="Submissions S."/>
        </authorList>
    </citation>
    <scope>NUCLEOTIDE SEQUENCE [LARGE SCALE GENOMIC DNA]</scope>
    <source>
        <strain evidence="8 9">PL 12/M</strain>
    </source>
</reference>
<dbReference type="InterPro" id="IPR013704">
    <property type="entry name" value="UPF0313_N"/>
</dbReference>
<dbReference type="EMBL" id="FNCA01000009">
    <property type="protein sequence ID" value="SDG19187.1"/>
    <property type="molecule type" value="Genomic_DNA"/>
</dbReference>
<dbReference type="SUPFAM" id="SSF102114">
    <property type="entry name" value="Radical SAM enzymes"/>
    <property type="match status" value="1"/>
</dbReference>
<accession>A0A7Z7B1A7</accession>
<evidence type="ECO:0000256" key="6">
    <source>
        <dbReference type="HAMAP-Rule" id="MF_01251"/>
    </source>
</evidence>
<keyword evidence="9" id="KW-1185">Reference proteome</keyword>
<dbReference type="Pfam" id="PF08497">
    <property type="entry name" value="Radical_SAM_N"/>
    <property type="match status" value="1"/>
</dbReference>
<dbReference type="InterPro" id="IPR006638">
    <property type="entry name" value="Elp3/MiaA/NifB-like_rSAM"/>
</dbReference>
<dbReference type="GO" id="GO:0003824">
    <property type="term" value="F:catalytic activity"/>
    <property type="evidence" value="ECO:0007669"/>
    <property type="project" value="InterPro"/>
</dbReference>
<keyword evidence="4 6" id="KW-0408">Iron</keyword>
<dbReference type="SFLD" id="SFLDS00029">
    <property type="entry name" value="Radical_SAM"/>
    <property type="match status" value="1"/>
</dbReference>
<dbReference type="Gene3D" id="3.80.30.20">
    <property type="entry name" value="tm_1862 like domain"/>
    <property type="match status" value="1"/>
</dbReference>
<dbReference type="AlphaFoldDB" id="A0A7Z7B1A7"/>
<dbReference type="SFLD" id="SFLDG01069">
    <property type="entry name" value="UPF0313"/>
    <property type="match status" value="1"/>
</dbReference>
<organism evidence="8 9">
    <name type="scientific">Methanolobus vulcani</name>
    <dbReference type="NCBI Taxonomy" id="38026"/>
    <lineage>
        <taxon>Archaea</taxon>
        <taxon>Methanobacteriati</taxon>
        <taxon>Methanobacteriota</taxon>
        <taxon>Stenosarchaea group</taxon>
        <taxon>Methanomicrobia</taxon>
        <taxon>Methanosarcinales</taxon>
        <taxon>Methanosarcinaceae</taxon>
        <taxon>Methanolobus</taxon>
    </lineage>
</organism>
<evidence type="ECO:0000256" key="3">
    <source>
        <dbReference type="ARBA" id="ARBA00022723"/>
    </source>
</evidence>
<dbReference type="SFLD" id="SFLDG01082">
    <property type="entry name" value="B12-binding_domain_containing"/>
    <property type="match status" value="1"/>
</dbReference>
<keyword evidence="5 6" id="KW-0411">Iron-sulfur</keyword>
<dbReference type="InterPro" id="IPR058240">
    <property type="entry name" value="rSAM_sf"/>
</dbReference>
<evidence type="ECO:0000256" key="1">
    <source>
        <dbReference type="ARBA" id="ARBA00022485"/>
    </source>
</evidence>
<comment type="cofactor">
    <cofactor evidence="6">
        <name>[4Fe-4S] cluster</name>
        <dbReference type="ChEBI" id="CHEBI:49883"/>
    </cofactor>
    <text evidence="6">Binds 1 [4Fe-4S] cluster. The cluster is coordinated with 3 cysteines and an exchangeable S-adenosyl-L-methionine.</text>
</comment>
<feature type="binding site" evidence="6">
    <location>
        <position position="328"/>
    </location>
    <ligand>
        <name>[4Fe-4S] cluster</name>
        <dbReference type="ChEBI" id="CHEBI:49883"/>
        <note>4Fe-4S-S-AdoMet</note>
    </ligand>
</feature>
<feature type="domain" description="Radical SAM core" evidence="7">
    <location>
        <begin position="314"/>
        <end position="583"/>
    </location>
</feature>
<evidence type="ECO:0000256" key="2">
    <source>
        <dbReference type="ARBA" id="ARBA00022691"/>
    </source>
</evidence>
<evidence type="ECO:0000313" key="9">
    <source>
        <dbReference type="Proteomes" id="UP000199259"/>
    </source>
</evidence>
<dbReference type="Pfam" id="PF11842">
    <property type="entry name" value="DUF3362"/>
    <property type="match status" value="1"/>
</dbReference>
<dbReference type="PANTHER" id="PTHR32331">
    <property type="entry name" value="UPF0313 PROTEIN YGIQ"/>
    <property type="match status" value="1"/>
</dbReference>
<dbReference type="HAMAP" id="MF_01251">
    <property type="entry name" value="UPF0313"/>
    <property type="match status" value="1"/>
</dbReference>
<comment type="similarity">
    <text evidence="6">Belongs to the UPF0313 family.</text>
</comment>
<dbReference type="SMART" id="SM00729">
    <property type="entry name" value="Elp3"/>
    <property type="match status" value="1"/>
</dbReference>
<dbReference type="InterPro" id="IPR007197">
    <property type="entry name" value="rSAM"/>
</dbReference>
<evidence type="ECO:0000259" key="7">
    <source>
        <dbReference type="PROSITE" id="PS51918"/>
    </source>
</evidence>
<gene>
    <name evidence="8" type="ORF">SAMN04488589_2363</name>
</gene>
<dbReference type="NCBIfam" id="TIGR03904">
    <property type="entry name" value="SAM_YgiQ"/>
    <property type="match status" value="1"/>
</dbReference>
<dbReference type="PANTHER" id="PTHR32331:SF0">
    <property type="entry name" value="UPF0313 PROTEIN YGIQ"/>
    <property type="match status" value="1"/>
</dbReference>
<dbReference type="Pfam" id="PF04055">
    <property type="entry name" value="Radical_SAM"/>
    <property type="match status" value="1"/>
</dbReference>
<feature type="binding site" evidence="6">
    <location>
        <position position="332"/>
    </location>
    <ligand>
        <name>[4Fe-4S] cluster</name>
        <dbReference type="ChEBI" id="CHEBI:49883"/>
        <note>4Fe-4S-S-AdoMet</note>
    </ligand>
</feature>
<name>A0A7Z7B1A7_9EURY</name>
<feature type="binding site" evidence="6">
    <location>
        <position position="335"/>
    </location>
    <ligand>
        <name>[4Fe-4S] cluster</name>
        <dbReference type="ChEBI" id="CHEBI:49883"/>
        <note>4Fe-4S-S-AdoMet</note>
    </ligand>
</feature>